<protein>
    <recommendedName>
        <fullName evidence="4">Chalcone isomerase domain-containing protein</fullName>
    </recommendedName>
</protein>
<evidence type="ECO:0000256" key="1">
    <source>
        <dbReference type="SAM" id="SignalP"/>
    </source>
</evidence>
<evidence type="ECO:0000313" key="2">
    <source>
        <dbReference type="EMBL" id="QJE95427.1"/>
    </source>
</evidence>
<organism evidence="2 3">
    <name type="scientific">Luteolibacter luteus</name>
    <dbReference type="NCBI Taxonomy" id="2728835"/>
    <lineage>
        <taxon>Bacteria</taxon>
        <taxon>Pseudomonadati</taxon>
        <taxon>Verrucomicrobiota</taxon>
        <taxon>Verrucomicrobiia</taxon>
        <taxon>Verrucomicrobiales</taxon>
        <taxon>Verrucomicrobiaceae</taxon>
        <taxon>Luteolibacter</taxon>
    </lineage>
</organism>
<dbReference type="RefSeq" id="WP_169453741.1">
    <property type="nucleotide sequence ID" value="NZ_CP051774.1"/>
</dbReference>
<evidence type="ECO:0000313" key="3">
    <source>
        <dbReference type="Proteomes" id="UP000501812"/>
    </source>
</evidence>
<dbReference type="AlphaFoldDB" id="A0A858RF09"/>
<accession>A0A858RF09</accession>
<dbReference type="KEGG" id="luo:HHL09_06405"/>
<proteinExistence type="predicted"/>
<keyword evidence="3" id="KW-1185">Reference proteome</keyword>
<feature type="signal peptide" evidence="1">
    <location>
        <begin position="1"/>
        <end position="20"/>
    </location>
</feature>
<gene>
    <name evidence="2" type="ORF">HHL09_06405</name>
</gene>
<dbReference type="EMBL" id="CP051774">
    <property type="protein sequence ID" value="QJE95427.1"/>
    <property type="molecule type" value="Genomic_DNA"/>
</dbReference>
<feature type="chain" id="PRO_5032763088" description="Chalcone isomerase domain-containing protein" evidence="1">
    <location>
        <begin position="21"/>
        <end position="170"/>
    </location>
</feature>
<dbReference type="Proteomes" id="UP000501812">
    <property type="component" value="Chromosome"/>
</dbReference>
<keyword evidence="1" id="KW-0732">Signal</keyword>
<name>A0A858RF09_9BACT</name>
<reference evidence="2 3" key="1">
    <citation type="submission" date="2020-04" db="EMBL/GenBank/DDBJ databases">
        <title>Luteolibacter sp. G-1-1-1 isolated from soil.</title>
        <authorList>
            <person name="Dahal R.H."/>
        </authorList>
    </citation>
    <scope>NUCLEOTIDE SEQUENCE [LARGE SCALE GENOMIC DNA]</scope>
    <source>
        <strain evidence="2 3">G-1-1-1</strain>
    </source>
</reference>
<evidence type="ECO:0008006" key="4">
    <source>
        <dbReference type="Google" id="ProtNLM"/>
    </source>
</evidence>
<sequence>MNRRQAIFWISLLGVGVASAQTDPGKDVIGTVTVVVYYGTNGEASAAGPRAKEIASDTSARLSKDERLRFSKYRELGRDMMPLYRTYENWAKPLAPSNEVLLRFEAQSHLSTELMRMDVELWIAQKKILKTDAAMTPDKPLLVLGPEWRGGRLIISVELKPGKPKSKDEK</sequence>